<comment type="similarity">
    <text evidence="2">Belongs to the BRX family.</text>
</comment>
<evidence type="ECO:0000259" key="5">
    <source>
        <dbReference type="PROSITE" id="PS51514"/>
    </source>
</evidence>
<feature type="compositionally biased region" description="Polar residues" evidence="4">
    <location>
        <begin position="10"/>
        <end position="32"/>
    </location>
</feature>
<reference evidence="6 7" key="1">
    <citation type="submission" date="2019-12" db="EMBL/GenBank/DDBJ databases">
        <authorList>
            <person name="Alioto T."/>
            <person name="Alioto T."/>
            <person name="Gomez Garrido J."/>
        </authorList>
    </citation>
    <scope>NUCLEOTIDE SEQUENCE [LARGE SCALE GENOMIC DNA]</scope>
</reference>
<feature type="domain" description="BRX" evidence="5">
    <location>
        <begin position="96"/>
        <end position="151"/>
    </location>
</feature>
<dbReference type="Pfam" id="PF16627">
    <property type="entry name" value="BRX_assoc"/>
    <property type="match status" value="1"/>
</dbReference>
<dbReference type="PROSITE" id="PS51514">
    <property type="entry name" value="BRX"/>
    <property type="match status" value="1"/>
</dbReference>
<evidence type="ECO:0000313" key="6">
    <source>
        <dbReference type="EMBL" id="CAA2951268.1"/>
    </source>
</evidence>
<dbReference type="Proteomes" id="UP000594638">
    <property type="component" value="Unassembled WGS sequence"/>
</dbReference>
<evidence type="ECO:0000256" key="1">
    <source>
        <dbReference type="ARBA" id="ARBA00004123"/>
    </source>
</evidence>
<dbReference type="OrthoDB" id="5981550at2759"/>
<feature type="region of interest" description="Disordered" evidence="4">
    <location>
        <begin position="1"/>
        <end position="32"/>
    </location>
</feature>
<feature type="compositionally biased region" description="Basic and acidic residues" evidence="4">
    <location>
        <begin position="86"/>
        <end position="96"/>
    </location>
</feature>
<organism evidence="6 7">
    <name type="scientific">Olea europaea subsp. europaea</name>
    <dbReference type="NCBI Taxonomy" id="158383"/>
    <lineage>
        <taxon>Eukaryota</taxon>
        <taxon>Viridiplantae</taxon>
        <taxon>Streptophyta</taxon>
        <taxon>Embryophyta</taxon>
        <taxon>Tracheophyta</taxon>
        <taxon>Spermatophyta</taxon>
        <taxon>Magnoliopsida</taxon>
        <taxon>eudicotyledons</taxon>
        <taxon>Gunneridae</taxon>
        <taxon>Pentapetalae</taxon>
        <taxon>asterids</taxon>
        <taxon>lamiids</taxon>
        <taxon>Lamiales</taxon>
        <taxon>Oleaceae</taxon>
        <taxon>Oleeae</taxon>
        <taxon>Olea</taxon>
    </lineage>
</organism>
<name>A0A8S0PNL2_OLEEU</name>
<evidence type="ECO:0000256" key="2">
    <source>
        <dbReference type="ARBA" id="ARBA00009057"/>
    </source>
</evidence>
<dbReference type="PANTHER" id="PTHR46058">
    <property type="entry name" value="PROTEIN BREVIS RADIX-LIKE 1"/>
    <property type="match status" value="1"/>
</dbReference>
<dbReference type="GO" id="GO:0005634">
    <property type="term" value="C:nucleus"/>
    <property type="evidence" value="ECO:0007669"/>
    <property type="project" value="UniProtKB-SubCell"/>
</dbReference>
<dbReference type="PANTHER" id="PTHR46058:SF40">
    <property type="entry name" value="BRX DOMAIN-CONTAINING PROTEIN"/>
    <property type="match status" value="1"/>
</dbReference>
<dbReference type="InterPro" id="IPR044532">
    <property type="entry name" value="BRX-like"/>
</dbReference>
<feature type="compositionally biased region" description="Polar residues" evidence="4">
    <location>
        <begin position="60"/>
        <end position="71"/>
    </location>
</feature>
<evidence type="ECO:0000256" key="4">
    <source>
        <dbReference type="SAM" id="MobiDB-lite"/>
    </source>
</evidence>
<dbReference type="InterPro" id="IPR013591">
    <property type="entry name" value="Brevis_radix_dom"/>
</dbReference>
<keyword evidence="7" id="KW-1185">Reference proteome</keyword>
<sequence>MAERLPVGSARNTKSPPFTSVGPTPVSNDVSSASLVRLNGQITAQELESNELSNQLLSNGPSIASNHSFGHNRQGHLEAMARNGNKTKESDSHNENEWVEQDEPGVYITLTSLPGGRKDLKRVRFSRKRFSEKQAEQWWAENRARVYEQYNVRMVDNSSVGVGSEDLAH</sequence>
<comment type="caution">
    <text evidence="6">The sequence shown here is derived from an EMBL/GenBank/DDBJ whole genome shotgun (WGS) entry which is preliminary data.</text>
</comment>
<comment type="subcellular location">
    <subcellularLocation>
        <location evidence="1">Nucleus</location>
    </subcellularLocation>
</comment>
<evidence type="ECO:0000256" key="3">
    <source>
        <dbReference type="ARBA" id="ARBA00023242"/>
    </source>
</evidence>
<feature type="region of interest" description="Disordered" evidence="4">
    <location>
        <begin position="56"/>
        <end position="102"/>
    </location>
</feature>
<dbReference type="Pfam" id="PF08381">
    <property type="entry name" value="BRX"/>
    <property type="match status" value="1"/>
</dbReference>
<dbReference type="AlphaFoldDB" id="A0A8S0PNL2"/>
<evidence type="ECO:0000313" key="7">
    <source>
        <dbReference type="Proteomes" id="UP000594638"/>
    </source>
</evidence>
<dbReference type="Gramene" id="OE9A024417T1">
    <property type="protein sequence ID" value="OE9A024417C1"/>
    <property type="gene ID" value="OE9A024417"/>
</dbReference>
<accession>A0A8S0PNL2</accession>
<gene>
    <name evidence="6" type="ORF">OLEA9_A024417</name>
</gene>
<protein>
    <submittedName>
        <fullName evidence="6">Zinc finger, FYVE-type</fullName>
    </submittedName>
</protein>
<dbReference type="EMBL" id="CACTIH010000078">
    <property type="protein sequence ID" value="CAA2951268.1"/>
    <property type="molecule type" value="Genomic_DNA"/>
</dbReference>
<proteinExistence type="inferred from homology"/>
<keyword evidence="3" id="KW-0539">Nucleus</keyword>